<organism evidence="2 3">
    <name type="scientific">Methanopyrus kandleri</name>
    <dbReference type="NCBI Taxonomy" id="2320"/>
    <lineage>
        <taxon>Archaea</taxon>
        <taxon>Methanobacteriati</taxon>
        <taxon>Methanobacteriota</taxon>
        <taxon>Methanomada group</taxon>
        <taxon>Methanopyri</taxon>
        <taxon>Methanopyrales</taxon>
        <taxon>Methanopyraceae</taxon>
        <taxon>Methanopyrus</taxon>
    </lineage>
</organism>
<feature type="transmembrane region" description="Helical" evidence="1">
    <location>
        <begin position="414"/>
        <end position="440"/>
    </location>
</feature>
<reference evidence="2" key="1">
    <citation type="journal article" date="2020" name="bioRxiv">
        <title>A rank-normalized archaeal taxonomy based on genome phylogeny resolves widespread incomplete and uneven classifications.</title>
        <authorList>
            <person name="Rinke C."/>
            <person name="Chuvochina M."/>
            <person name="Mussig A.J."/>
            <person name="Chaumeil P.-A."/>
            <person name="Waite D.W."/>
            <person name="Whitman W.B."/>
            <person name="Parks D.H."/>
            <person name="Hugenholtz P."/>
        </authorList>
    </citation>
    <scope>NUCLEOTIDE SEQUENCE</scope>
    <source>
        <strain evidence="2">UBA8853</strain>
    </source>
</reference>
<dbReference type="AlphaFoldDB" id="A0A832TCU3"/>
<keyword evidence="1" id="KW-0472">Membrane</keyword>
<name>A0A832TCU3_9EURY</name>
<dbReference type="GeneID" id="1477670"/>
<accession>A0A832TCU3</accession>
<evidence type="ECO:0000313" key="3">
    <source>
        <dbReference type="Proteomes" id="UP000619545"/>
    </source>
</evidence>
<proteinExistence type="predicted"/>
<keyword evidence="1" id="KW-0812">Transmembrane</keyword>
<gene>
    <name evidence="2" type="ORF">HA336_04515</name>
</gene>
<dbReference type="RefSeq" id="WP_148679480.1">
    <property type="nucleotide sequence ID" value="NZ_DUJS01000004.1"/>
</dbReference>
<protein>
    <submittedName>
        <fullName evidence="2">Uncharacterized protein</fullName>
    </submittedName>
</protein>
<sequence length="445" mass="50235">MRRVVMALAMTFTALTGVYSMQYGELVETYRVTLGDKTYEVPVEYYVWKNGNGHFVWVSLGVHPLEYQAHKCMFEAVKWFVYNSGEFEGTLVVSWIKIPAEYYQSGSEEEKYRVSRDLGQLTFYNHVLPYVLHPKELGSKVGVPITRKPELFLDVHAHRPSWGVSEFILIPAGPIHGNDNPESFQRALQICEVLAGVIGARVDTQQTGTSPPWVTAPVAKHGIPAATFENGYYYIGQELPPNYDNYRTELDKAFLEALYLYALEGGRVPPTPEGYRKLARWYAMAAETWGRTVEYLSKAAETHPEYRSELQRLAEIAAKIRDLLVEMSEECKRVAELLERGQRDEAARLVDSELIPEYEEVTRLYDEYISGTKRIPVRISDVFASEEHESGDYIEVFGVKLPVSLAATIAGAGILAAVITFKVSVNPLVGLIACGALLWLSRRWS</sequence>
<evidence type="ECO:0000256" key="1">
    <source>
        <dbReference type="SAM" id="Phobius"/>
    </source>
</evidence>
<comment type="caution">
    <text evidence="2">The sequence shown here is derived from an EMBL/GenBank/DDBJ whole genome shotgun (WGS) entry which is preliminary data.</text>
</comment>
<dbReference type="Proteomes" id="UP000619545">
    <property type="component" value="Unassembled WGS sequence"/>
</dbReference>
<evidence type="ECO:0000313" key="2">
    <source>
        <dbReference type="EMBL" id="HII70478.1"/>
    </source>
</evidence>
<keyword evidence="1" id="KW-1133">Transmembrane helix</keyword>
<dbReference type="EMBL" id="DUJS01000004">
    <property type="protein sequence ID" value="HII70478.1"/>
    <property type="molecule type" value="Genomic_DNA"/>
</dbReference>